<evidence type="ECO:0000256" key="9">
    <source>
        <dbReference type="SAM" id="Phobius"/>
    </source>
</evidence>
<evidence type="ECO:0000256" key="1">
    <source>
        <dbReference type="ARBA" id="ARBA00006432"/>
    </source>
</evidence>
<dbReference type="EC" id="6.2.1.12" evidence="2"/>
<keyword evidence="9" id="KW-1133">Transmembrane helix</keyword>
<dbReference type="Proteomes" id="UP000298652">
    <property type="component" value="Chromosome 9"/>
</dbReference>
<dbReference type="Gene3D" id="3.30.300.30">
    <property type="match status" value="1"/>
</dbReference>
<organism evidence="12 13">
    <name type="scientific">Setaria viridis</name>
    <name type="common">Green bristlegrass</name>
    <name type="synonym">Setaria italica subsp. viridis</name>
    <dbReference type="NCBI Taxonomy" id="4556"/>
    <lineage>
        <taxon>Eukaryota</taxon>
        <taxon>Viridiplantae</taxon>
        <taxon>Streptophyta</taxon>
        <taxon>Embryophyta</taxon>
        <taxon>Tracheophyta</taxon>
        <taxon>Spermatophyta</taxon>
        <taxon>Magnoliopsida</taxon>
        <taxon>Liliopsida</taxon>
        <taxon>Poales</taxon>
        <taxon>Poaceae</taxon>
        <taxon>PACMAD clade</taxon>
        <taxon>Panicoideae</taxon>
        <taxon>Panicodae</taxon>
        <taxon>Paniceae</taxon>
        <taxon>Cenchrinae</taxon>
        <taxon>Setaria</taxon>
    </lineage>
</organism>
<evidence type="ECO:0000313" key="13">
    <source>
        <dbReference type="Proteomes" id="UP000298652"/>
    </source>
</evidence>
<dbReference type="Pfam" id="PF13193">
    <property type="entry name" value="AMP-binding_C"/>
    <property type="match status" value="1"/>
</dbReference>
<keyword evidence="9" id="KW-0472">Membrane</keyword>
<evidence type="ECO:0000256" key="3">
    <source>
        <dbReference type="ARBA" id="ARBA00022598"/>
    </source>
</evidence>
<dbReference type="PANTHER" id="PTHR24096">
    <property type="entry name" value="LONG-CHAIN-FATTY-ACID--COA LIGASE"/>
    <property type="match status" value="1"/>
</dbReference>
<evidence type="ECO:0000313" key="12">
    <source>
        <dbReference type="EMBL" id="TKV94687.1"/>
    </source>
</evidence>
<dbReference type="AlphaFoldDB" id="A0A4U6SZM5"/>
<dbReference type="InterPro" id="IPR042099">
    <property type="entry name" value="ANL_N_sf"/>
</dbReference>
<dbReference type="EMBL" id="CM016560">
    <property type="protein sequence ID" value="TKV94687.1"/>
    <property type="molecule type" value="Genomic_DNA"/>
</dbReference>
<dbReference type="InterPro" id="IPR025110">
    <property type="entry name" value="AMP-bd_C"/>
</dbReference>
<evidence type="ECO:0000259" key="11">
    <source>
        <dbReference type="Pfam" id="PF13193"/>
    </source>
</evidence>
<comment type="catalytic activity">
    <reaction evidence="6">
        <text>(E)-4-coumarate + ATP + H(+) = (E)-4-coumaroyl-AMP + diphosphate</text>
        <dbReference type="Rhea" id="RHEA:72419"/>
        <dbReference type="ChEBI" id="CHEBI:12876"/>
        <dbReference type="ChEBI" id="CHEBI:15378"/>
        <dbReference type="ChEBI" id="CHEBI:30616"/>
        <dbReference type="ChEBI" id="CHEBI:33019"/>
        <dbReference type="ChEBI" id="CHEBI:192348"/>
    </reaction>
    <physiologicalReaction direction="left-to-right" evidence="6">
        <dbReference type="Rhea" id="RHEA:72420"/>
    </physiologicalReaction>
</comment>
<dbReference type="GO" id="GO:0009698">
    <property type="term" value="P:phenylpropanoid metabolic process"/>
    <property type="evidence" value="ECO:0007669"/>
    <property type="project" value="EnsemblPlants"/>
</dbReference>
<dbReference type="GO" id="GO:0006744">
    <property type="term" value="P:ubiquinone biosynthetic process"/>
    <property type="evidence" value="ECO:0007669"/>
    <property type="project" value="EnsemblPlants"/>
</dbReference>
<dbReference type="SUPFAM" id="SSF56801">
    <property type="entry name" value="Acetyl-CoA synthetase-like"/>
    <property type="match status" value="1"/>
</dbReference>
<feature type="domain" description="AMP-binding enzyme C-terminal" evidence="11">
    <location>
        <begin position="472"/>
        <end position="546"/>
    </location>
</feature>
<keyword evidence="13" id="KW-1185">Reference proteome</keyword>
<accession>A0A4U6SZM5</accession>
<evidence type="ECO:0000256" key="5">
    <source>
        <dbReference type="ARBA" id="ARBA00022840"/>
    </source>
</evidence>
<evidence type="ECO:0000256" key="6">
    <source>
        <dbReference type="ARBA" id="ARBA00034219"/>
    </source>
</evidence>
<sequence>MQDGVAAHGPNNGTANAAAATTFYSAASGVYASTHPAVRLPADPCLSLAPHVLALLPAAAAPDAPALVDAATGEAVSRAGLRRLVSALAAGLLRRHGLHAGDVVLIALPNSVAFPVAFLAVLAAGGVATTMNPYSAPAEIADRVRETRPALVLAAADNAGRLPPLRVPVVLVPGTFRPADAGAPGFAPFRSLLLLDSDLPPAPPVGQDDAAAILYSSGTGGRSKGVVLTHRNLIATAELFVRFEASQYAAPACDNVYLAALPMFHVYGLSLFAVGLLTLGSTVVVMKRFDVGEAVKAIDRFGVTHFPLVPPIMAAMVHAAEPPALSSLVQVSTGAAPASVRLINDFVKAFPHVDLIQGYGMTESAAVGTRGFNTSKQKKYASVGLLAPNMHARIVDLETGCYLPPGSCGELWLHGPAIMRGYLNDEDAHAMNNGWLRTGDAAYFDSDGYLYIVGRLKEVIKYKGYQIAPADLEAVLVEHPEIVDVAVTSAEDEEAGEVPVAFVVRKSGSSLSCTEVMEYVAKQVSPYKKVRKVVFVEAIPRSPAGKVLRRLLKNSLAAGDAVAGPTSHSKSNSKRRSRL</sequence>
<dbReference type="GO" id="GO:0005524">
    <property type="term" value="F:ATP binding"/>
    <property type="evidence" value="ECO:0007669"/>
    <property type="project" value="UniProtKB-KW"/>
</dbReference>
<reference evidence="12" key="1">
    <citation type="submission" date="2019-03" db="EMBL/GenBank/DDBJ databases">
        <title>WGS assembly of Setaria viridis.</title>
        <authorList>
            <person name="Huang P."/>
            <person name="Jenkins J."/>
            <person name="Grimwood J."/>
            <person name="Barry K."/>
            <person name="Healey A."/>
            <person name="Mamidi S."/>
            <person name="Sreedasyam A."/>
            <person name="Shu S."/>
            <person name="Feldman M."/>
            <person name="Wu J."/>
            <person name="Yu Y."/>
            <person name="Chen C."/>
            <person name="Johnson J."/>
            <person name="Rokhsar D."/>
            <person name="Baxter I."/>
            <person name="Schmutz J."/>
            <person name="Brutnell T."/>
            <person name="Kellogg E."/>
        </authorList>
    </citation>
    <scope>NUCLEOTIDE SEQUENCE [LARGE SCALE GENOMIC DNA]</scope>
</reference>
<evidence type="ECO:0000256" key="8">
    <source>
        <dbReference type="ARBA" id="ARBA00034252"/>
    </source>
</evidence>
<comment type="similarity">
    <text evidence="1">Belongs to the ATP-dependent AMP-binding enzyme family.</text>
</comment>
<evidence type="ECO:0000256" key="2">
    <source>
        <dbReference type="ARBA" id="ARBA00012959"/>
    </source>
</evidence>
<comment type="catalytic activity">
    <reaction evidence="8">
        <text>(E)-4-coumarate + ATP + CoA = (E)-4-coumaroyl-CoA + AMP + diphosphate</text>
        <dbReference type="Rhea" id="RHEA:19641"/>
        <dbReference type="ChEBI" id="CHEBI:12876"/>
        <dbReference type="ChEBI" id="CHEBI:30616"/>
        <dbReference type="ChEBI" id="CHEBI:33019"/>
        <dbReference type="ChEBI" id="CHEBI:57287"/>
        <dbReference type="ChEBI" id="CHEBI:85008"/>
        <dbReference type="ChEBI" id="CHEBI:456215"/>
        <dbReference type="EC" id="6.2.1.12"/>
    </reaction>
    <physiologicalReaction direction="left-to-right" evidence="8">
        <dbReference type="Rhea" id="RHEA:19642"/>
    </physiologicalReaction>
</comment>
<feature type="domain" description="AMP-dependent synthetase/ligase" evidence="10">
    <location>
        <begin position="58"/>
        <end position="423"/>
    </location>
</feature>
<gene>
    <name evidence="12" type="ORF">SEVIR_9G311800v2</name>
</gene>
<dbReference type="OMA" id="YIMPKFD"/>
<evidence type="ECO:0000256" key="4">
    <source>
        <dbReference type="ARBA" id="ARBA00022741"/>
    </source>
</evidence>
<dbReference type="Gramene" id="TKV94687">
    <property type="protein sequence ID" value="TKV94687"/>
    <property type="gene ID" value="SEVIR_9G311800v2"/>
</dbReference>
<dbReference type="SMR" id="A0A4U6SZM5"/>
<dbReference type="Gene3D" id="3.40.50.12780">
    <property type="entry name" value="N-terminal domain of ligase-like"/>
    <property type="match status" value="1"/>
</dbReference>
<comment type="catalytic activity">
    <reaction evidence="7">
        <text>(E)-4-coumaroyl-AMP + CoA = (E)-4-coumaroyl-CoA + AMP + H(+)</text>
        <dbReference type="Rhea" id="RHEA:72423"/>
        <dbReference type="ChEBI" id="CHEBI:15378"/>
        <dbReference type="ChEBI" id="CHEBI:57287"/>
        <dbReference type="ChEBI" id="CHEBI:85008"/>
        <dbReference type="ChEBI" id="CHEBI:192348"/>
        <dbReference type="ChEBI" id="CHEBI:456215"/>
    </reaction>
    <physiologicalReaction direction="left-to-right" evidence="7">
        <dbReference type="Rhea" id="RHEA:72424"/>
    </physiologicalReaction>
</comment>
<keyword evidence="5" id="KW-0067">ATP-binding</keyword>
<dbReference type="FunFam" id="3.30.300.30:FF:000007">
    <property type="entry name" value="4-coumarate--CoA ligase 2"/>
    <property type="match status" value="1"/>
</dbReference>
<proteinExistence type="inferred from homology"/>
<evidence type="ECO:0000259" key="10">
    <source>
        <dbReference type="Pfam" id="PF00501"/>
    </source>
</evidence>
<dbReference type="PANTHER" id="PTHR24096:SF149">
    <property type="entry name" value="AMP-BINDING DOMAIN-CONTAINING PROTEIN-RELATED"/>
    <property type="match status" value="1"/>
</dbReference>
<evidence type="ECO:0000256" key="7">
    <source>
        <dbReference type="ARBA" id="ARBA00034223"/>
    </source>
</evidence>
<keyword evidence="9" id="KW-0812">Transmembrane</keyword>
<dbReference type="GO" id="GO:0005777">
    <property type="term" value="C:peroxisome"/>
    <property type="evidence" value="ECO:0007669"/>
    <property type="project" value="EnsemblPlants"/>
</dbReference>
<keyword evidence="3" id="KW-0436">Ligase</keyword>
<dbReference type="Pfam" id="PF00501">
    <property type="entry name" value="AMP-binding"/>
    <property type="match status" value="1"/>
</dbReference>
<name>A0A4U6SZM5_SETVI</name>
<dbReference type="InterPro" id="IPR045851">
    <property type="entry name" value="AMP-bd_C_sf"/>
</dbReference>
<keyword evidence="4" id="KW-0547">Nucleotide-binding</keyword>
<protein>
    <recommendedName>
        <fullName evidence="2">4-coumarate--CoA ligase</fullName>
        <ecNumber evidence="2">6.2.1.12</ecNumber>
    </recommendedName>
</protein>
<feature type="transmembrane region" description="Helical" evidence="9">
    <location>
        <begin position="264"/>
        <end position="286"/>
    </location>
</feature>
<dbReference type="CDD" id="cd05904">
    <property type="entry name" value="4CL"/>
    <property type="match status" value="1"/>
</dbReference>
<feature type="transmembrane region" description="Helical" evidence="9">
    <location>
        <begin position="103"/>
        <end position="128"/>
    </location>
</feature>
<dbReference type="InterPro" id="IPR000873">
    <property type="entry name" value="AMP-dep_synth/lig_dom"/>
</dbReference>
<dbReference type="GO" id="GO:0016207">
    <property type="term" value="F:4-coumarate-CoA ligase activity"/>
    <property type="evidence" value="ECO:0007669"/>
    <property type="project" value="UniProtKB-EC"/>
</dbReference>